<dbReference type="GO" id="GO:0005685">
    <property type="term" value="C:U1 snRNP"/>
    <property type="evidence" value="ECO:0007669"/>
    <property type="project" value="InterPro"/>
</dbReference>
<organism evidence="3 4">
    <name type="scientific">Brettanomyces naardenensis</name>
    <name type="common">Yeast</name>
    <dbReference type="NCBI Taxonomy" id="13370"/>
    <lineage>
        <taxon>Eukaryota</taxon>
        <taxon>Fungi</taxon>
        <taxon>Dikarya</taxon>
        <taxon>Ascomycota</taxon>
        <taxon>Saccharomycotina</taxon>
        <taxon>Pichiomycetes</taxon>
        <taxon>Pichiales</taxon>
        <taxon>Pichiaceae</taxon>
        <taxon>Brettanomyces</taxon>
    </lineage>
</organism>
<dbReference type="GO" id="GO:0003729">
    <property type="term" value="F:mRNA binding"/>
    <property type="evidence" value="ECO:0007669"/>
    <property type="project" value="InterPro"/>
</dbReference>
<dbReference type="Pfam" id="PF03194">
    <property type="entry name" value="LUC7"/>
    <property type="match status" value="1"/>
</dbReference>
<gene>
    <name evidence="3" type="ORF">BRENAR_LOCUS2624</name>
</gene>
<dbReference type="Proteomes" id="UP000290900">
    <property type="component" value="Unassembled WGS sequence"/>
</dbReference>
<name>A0A448YLT0_BRENA</name>
<dbReference type="EMBL" id="CAACVR010000013">
    <property type="protein sequence ID" value="VEU21892.1"/>
    <property type="molecule type" value="Genomic_DNA"/>
</dbReference>
<dbReference type="AlphaFoldDB" id="A0A448YLT0"/>
<dbReference type="InterPro" id="IPR004882">
    <property type="entry name" value="Luc7-rel"/>
</dbReference>
<keyword evidence="2" id="KW-0175">Coiled coil</keyword>
<dbReference type="FunCoup" id="A0A448YLT0">
    <property type="interactions" value="923"/>
</dbReference>
<sequence>MGPDALNHLPQGHLHKRTAQLTNPSVLENPRICKSFIVGKCPYDIFSGTKENFGRCPKIHQEKYKLLYEAARAKGIKMPRHDYELDYLRDLEIFINECNRKIEMAERRLRYTAEEKESLSNITREMDELDTRIALTTQEIQILSDKEDLDKAIDLSKSLKRYVHDRSELASTYSEMLENINQSAQQKLQVCTECGAYLSRLDNDKRLVDHFMGKIHLGYVEMRNIAREIRGRTE</sequence>
<feature type="coiled-coil region" evidence="2">
    <location>
        <begin position="88"/>
        <end position="146"/>
    </location>
</feature>
<dbReference type="PANTHER" id="PTHR12375">
    <property type="entry name" value="RNA-BINDING PROTEIN LUC7-RELATED"/>
    <property type="match status" value="1"/>
</dbReference>
<proteinExistence type="inferred from homology"/>
<protein>
    <submittedName>
        <fullName evidence="3">DEKNAAC102882</fullName>
    </submittedName>
</protein>
<keyword evidence="4" id="KW-1185">Reference proteome</keyword>
<comment type="similarity">
    <text evidence="1">Belongs to the Luc7 family.</text>
</comment>
<evidence type="ECO:0000313" key="3">
    <source>
        <dbReference type="EMBL" id="VEU21892.1"/>
    </source>
</evidence>
<dbReference type="OrthoDB" id="153872at2759"/>
<reference evidence="3 4" key="1">
    <citation type="submission" date="2018-12" db="EMBL/GenBank/DDBJ databases">
        <authorList>
            <person name="Tiukova I."/>
            <person name="Dainat J."/>
        </authorList>
    </citation>
    <scope>NUCLEOTIDE SEQUENCE [LARGE SCALE GENOMIC DNA]</scope>
</reference>
<dbReference type="InParanoid" id="A0A448YLT0"/>
<accession>A0A448YLT0</accession>
<evidence type="ECO:0000256" key="1">
    <source>
        <dbReference type="ARBA" id="ARBA00005655"/>
    </source>
</evidence>
<evidence type="ECO:0000313" key="4">
    <source>
        <dbReference type="Proteomes" id="UP000290900"/>
    </source>
</evidence>
<dbReference type="STRING" id="13370.A0A448YLT0"/>
<dbReference type="GO" id="GO:0006376">
    <property type="term" value="P:mRNA splice site recognition"/>
    <property type="evidence" value="ECO:0007669"/>
    <property type="project" value="InterPro"/>
</dbReference>
<evidence type="ECO:0000256" key="2">
    <source>
        <dbReference type="SAM" id="Coils"/>
    </source>
</evidence>